<dbReference type="NCBIfam" id="NF004281">
    <property type="entry name" value="PRK05690.1"/>
    <property type="match status" value="1"/>
</dbReference>
<dbReference type="GO" id="GO:0008146">
    <property type="term" value="F:sulfotransferase activity"/>
    <property type="evidence" value="ECO:0007669"/>
    <property type="project" value="TreeGrafter"/>
</dbReference>
<feature type="region of interest" description="Disordered" evidence="13">
    <location>
        <begin position="1"/>
        <end position="25"/>
    </location>
</feature>
<dbReference type="GO" id="GO:0005524">
    <property type="term" value="F:ATP binding"/>
    <property type="evidence" value="ECO:0007669"/>
    <property type="project" value="UniProtKB-KW"/>
</dbReference>
<evidence type="ECO:0000256" key="10">
    <source>
        <dbReference type="ARBA" id="ARBA00075110"/>
    </source>
</evidence>
<keyword evidence="15" id="KW-0548">Nucleotidyltransferase</keyword>
<dbReference type="InterPro" id="IPR000594">
    <property type="entry name" value="ThiF_NAD_FAD-bd"/>
</dbReference>
<dbReference type="PANTHER" id="PTHR10953">
    <property type="entry name" value="UBIQUITIN-ACTIVATING ENZYME E1"/>
    <property type="match status" value="1"/>
</dbReference>
<dbReference type="PANTHER" id="PTHR10953:SF102">
    <property type="entry name" value="ADENYLYLTRANSFERASE AND SULFURTRANSFERASE MOCS3"/>
    <property type="match status" value="1"/>
</dbReference>
<evidence type="ECO:0000256" key="7">
    <source>
        <dbReference type="ARBA" id="ARBA00063809"/>
    </source>
</evidence>
<evidence type="ECO:0000256" key="4">
    <source>
        <dbReference type="ARBA" id="ARBA00022840"/>
    </source>
</evidence>
<evidence type="ECO:0000256" key="8">
    <source>
        <dbReference type="ARBA" id="ARBA00066884"/>
    </source>
</evidence>
<evidence type="ECO:0000256" key="11">
    <source>
        <dbReference type="ARBA" id="ARBA00075328"/>
    </source>
</evidence>
<keyword evidence="4" id="KW-0067">ATP-binding</keyword>
<evidence type="ECO:0000256" key="9">
    <source>
        <dbReference type="ARBA" id="ARBA00073635"/>
    </source>
</evidence>
<organism evidence="15 16">
    <name type="scientific">Limibacillus halophilus</name>
    <dbReference type="NCBI Taxonomy" id="1579333"/>
    <lineage>
        <taxon>Bacteria</taxon>
        <taxon>Pseudomonadati</taxon>
        <taxon>Pseudomonadota</taxon>
        <taxon>Alphaproteobacteria</taxon>
        <taxon>Rhodospirillales</taxon>
        <taxon>Rhodovibrionaceae</taxon>
        <taxon>Limibacillus</taxon>
    </lineage>
</organism>
<dbReference type="AlphaFoldDB" id="A0A839T0C3"/>
<proteinExistence type="inferred from homology"/>
<dbReference type="InterPro" id="IPR045886">
    <property type="entry name" value="ThiF/MoeB/HesA"/>
</dbReference>
<accession>A0A839T0C3</accession>
<dbReference type="GO" id="GO:0008641">
    <property type="term" value="F:ubiquitin-like modifier activating enzyme activity"/>
    <property type="evidence" value="ECO:0007669"/>
    <property type="project" value="InterPro"/>
</dbReference>
<evidence type="ECO:0000313" key="15">
    <source>
        <dbReference type="EMBL" id="MBB3066603.1"/>
    </source>
</evidence>
<evidence type="ECO:0000256" key="13">
    <source>
        <dbReference type="SAM" id="MobiDB-lite"/>
    </source>
</evidence>
<evidence type="ECO:0000256" key="2">
    <source>
        <dbReference type="ARBA" id="ARBA00022679"/>
    </source>
</evidence>
<gene>
    <name evidence="15" type="ORF">FHR98_002911</name>
</gene>
<evidence type="ECO:0000259" key="14">
    <source>
        <dbReference type="Pfam" id="PF00899"/>
    </source>
</evidence>
<dbReference type="InterPro" id="IPR035985">
    <property type="entry name" value="Ubiquitin-activating_enz"/>
</dbReference>
<sequence>MADQPALRKPSSEETLHDREKHPTSISMIEDFTDPQIERYARHLVLPEIGDEGQARLLSASVLIVGAGGLGSPLLLYLAAAGVGRLGVVEDDSVDLSNLQRQVLHDTPAVGSHKGDSARERLAAINPEVEVTLHKTRLTAENAGEIVAGYDLVADGSDNFATRFLVNDACYLAGKTLVSAAIMRFDGQLSTFKAHQRHEGEEAHPCYRCLFGEQPERDPKQSCADVGVLASLPGVMGSLQATEVIKEITGAGDSLSGRLLLYDALSTSFRVIRAKPDPACLLCGPQARITSLDPARYRPEEAVCES</sequence>
<keyword evidence="16" id="KW-1185">Reference proteome</keyword>
<evidence type="ECO:0000256" key="3">
    <source>
        <dbReference type="ARBA" id="ARBA00022741"/>
    </source>
</evidence>
<name>A0A839T0C3_9PROT</name>
<dbReference type="EMBL" id="JACHXA010000009">
    <property type="protein sequence ID" value="MBB3066603.1"/>
    <property type="molecule type" value="Genomic_DNA"/>
</dbReference>
<evidence type="ECO:0000256" key="5">
    <source>
        <dbReference type="ARBA" id="ARBA00052218"/>
    </source>
</evidence>
<feature type="compositionally biased region" description="Basic and acidic residues" evidence="13">
    <location>
        <begin position="10"/>
        <end position="23"/>
    </location>
</feature>
<comment type="catalytic activity">
    <reaction evidence="5">
        <text>[molybdopterin-synthase sulfur-carrier protein]-C-terminal Gly-Gly + ATP + H(+) = [molybdopterin-synthase sulfur-carrier protein]-C-terminal Gly-Gly-AMP + diphosphate</text>
        <dbReference type="Rhea" id="RHEA:43616"/>
        <dbReference type="Rhea" id="RHEA-COMP:12159"/>
        <dbReference type="Rhea" id="RHEA-COMP:12202"/>
        <dbReference type="ChEBI" id="CHEBI:15378"/>
        <dbReference type="ChEBI" id="CHEBI:30616"/>
        <dbReference type="ChEBI" id="CHEBI:33019"/>
        <dbReference type="ChEBI" id="CHEBI:90618"/>
        <dbReference type="ChEBI" id="CHEBI:90778"/>
        <dbReference type="EC" id="2.7.7.80"/>
    </reaction>
</comment>
<keyword evidence="3" id="KW-0547">Nucleotide-binding</keyword>
<dbReference type="SUPFAM" id="SSF69572">
    <property type="entry name" value="Activating enzymes of the ubiquitin-like proteins"/>
    <property type="match status" value="1"/>
</dbReference>
<protein>
    <recommendedName>
        <fullName evidence="9">Molybdopterin-synthase adenylyltransferase</fullName>
        <ecNumber evidence="8">2.7.7.80</ecNumber>
    </recommendedName>
    <alternativeName>
        <fullName evidence="12">MoaD protein adenylase</fullName>
    </alternativeName>
    <alternativeName>
        <fullName evidence="10">Molybdopterin-converting factor subunit 1 adenylase</fullName>
    </alternativeName>
    <alternativeName>
        <fullName evidence="11">Sulfur carrier protein MoaD adenylyltransferase</fullName>
    </alternativeName>
</protein>
<comment type="similarity">
    <text evidence="1">Belongs to the HesA/MoeB/ThiF family.</text>
</comment>
<dbReference type="CDD" id="cd00757">
    <property type="entry name" value="ThiF_MoeB_HesA_family"/>
    <property type="match status" value="1"/>
</dbReference>
<dbReference type="FunFam" id="3.40.50.720:FF:000033">
    <property type="entry name" value="Adenylyltransferase and sulfurtransferase MOCS3"/>
    <property type="match status" value="1"/>
</dbReference>
<dbReference type="GO" id="GO:0004792">
    <property type="term" value="F:thiosulfate-cyanide sulfurtransferase activity"/>
    <property type="evidence" value="ECO:0007669"/>
    <property type="project" value="TreeGrafter"/>
</dbReference>
<evidence type="ECO:0000313" key="16">
    <source>
        <dbReference type="Proteomes" id="UP000581135"/>
    </source>
</evidence>
<comment type="subunit">
    <text evidence="7">Homodimer. Forms a stable heterotetrameric complex of 2 MoeB and 2 MoaD during adenylation of MoaD.</text>
</comment>
<comment type="function">
    <text evidence="6">Catalyzes the adenylation by ATP of the carboxyl group of the C-terminal glycine of sulfur carrier protein MoaD.</text>
</comment>
<dbReference type="Pfam" id="PF00899">
    <property type="entry name" value="ThiF"/>
    <property type="match status" value="1"/>
</dbReference>
<dbReference type="GO" id="GO:0061605">
    <property type="term" value="F:molybdopterin-synthase adenylyltransferase activity"/>
    <property type="evidence" value="ECO:0007669"/>
    <property type="project" value="UniProtKB-EC"/>
</dbReference>
<evidence type="ECO:0000256" key="12">
    <source>
        <dbReference type="ARBA" id="ARBA00078531"/>
    </source>
</evidence>
<evidence type="ECO:0000256" key="6">
    <source>
        <dbReference type="ARBA" id="ARBA00055169"/>
    </source>
</evidence>
<dbReference type="Proteomes" id="UP000581135">
    <property type="component" value="Unassembled WGS sequence"/>
</dbReference>
<reference evidence="15 16" key="1">
    <citation type="submission" date="2020-08" db="EMBL/GenBank/DDBJ databases">
        <title>Genomic Encyclopedia of Type Strains, Phase III (KMG-III): the genomes of soil and plant-associated and newly described type strains.</title>
        <authorList>
            <person name="Whitman W."/>
        </authorList>
    </citation>
    <scope>NUCLEOTIDE SEQUENCE [LARGE SCALE GENOMIC DNA]</scope>
    <source>
        <strain evidence="15 16">CECT 8803</strain>
    </source>
</reference>
<comment type="caution">
    <text evidence="15">The sequence shown here is derived from an EMBL/GenBank/DDBJ whole genome shotgun (WGS) entry which is preliminary data.</text>
</comment>
<feature type="domain" description="THIF-type NAD/FAD binding fold" evidence="14">
    <location>
        <begin position="40"/>
        <end position="281"/>
    </location>
</feature>
<dbReference type="Gene3D" id="3.40.50.720">
    <property type="entry name" value="NAD(P)-binding Rossmann-like Domain"/>
    <property type="match status" value="1"/>
</dbReference>
<dbReference type="EC" id="2.7.7.80" evidence="8"/>
<keyword evidence="2 15" id="KW-0808">Transferase</keyword>
<evidence type="ECO:0000256" key="1">
    <source>
        <dbReference type="ARBA" id="ARBA00009919"/>
    </source>
</evidence>
<dbReference type="GO" id="GO:0005829">
    <property type="term" value="C:cytosol"/>
    <property type="evidence" value="ECO:0007669"/>
    <property type="project" value="TreeGrafter"/>
</dbReference>